<evidence type="ECO:0000313" key="1">
    <source>
        <dbReference type="EMBL" id="ATE55770.1"/>
    </source>
</evidence>
<dbReference type="PANTHER" id="PTHR10000">
    <property type="entry name" value="PHOSPHOSERINE PHOSPHATASE"/>
    <property type="match status" value="1"/>
</dbReference>
<keyword evidence="2" id="KW-1185">Reference proteome</keyword>
<dbReference type="GO" id="GO:0005829">
    <property type="term" value="C:cytosol"/>
    <property type="evidence" value="ECO:0007669"/>
    <property type="project" value="TreeGrafter"/>
</dbReference>
<dbReference type="InterPro" id="IPR036412">
    <property type="entry name" value="HAD-like_sf"/>
</dbReference>
<dbReference type="Gene3D" id="3.40.50.1000">
    <property type="entry name" value="HAD superfamily/HAD-like"/>
    <property type="match status" value="1"/>
</dbReference>
<accession>A0A290Z9R2</accession>
<dbReference type="RefSeq" id="WP_096495601.1">
    <property type="nucleotide sequence ID" value="NZ_CP023445.1"/>
</dbReference>
<dbReference type="SUPFAM" id="SSF56784">
    <property type="entry name" value="HAD-like"/>
    <property type="match status" value="1"/>
</dbReference>
<name>A0A290Z9R2_9PSEU</name>
<dbReference type="PANTHER" id="PTHR10000:SF8">
    <property type="entry name" value="HAD SUPERFAMILY HYDROLASE-LIKE, TYPE 3"/>
    <property type="match status" value="1"/>
</dbReference>
<proteinExistence type="predicted"/>
<dbReference type="EMBL" id="CP023445">
    <property type="protein sequence ID" value="ATE55770.1"/>
    <property type="molecule type" value="Genomic_DNA"/>
</dbReference>
<evidence type="ECO:0008006" key="3">
    <source>
        <dbReference type="Google" id="ProtNLM"/>
    </source>
</evidence>
<sequence>MTGEVARLIATDLDGTLLDSSGALSGRSARALRGAAEAGLLLVCATARPLWSAVALLRDAAPVRYLVASNGAVVAELPSERVLRTVAMPAALTAAAVTALAERCPGAVWALDRAHDRVLSPDWPDVLVSGAARVRRSTTVPPGQDVLCLMVIGCPPEVGDDLARRLGLGCTSSSAGLLELSAPGADKRTALEWVLSRSGAGPLAEAVYGDAPNDLGMFALARTAVAVGNAAEEVLLAADEVIGTNDEDGVAAHLEELALHTGTAAAAAQEKDFR</sequence>
<reference evidence="1" key="1">
    <citation type="submission" date="2017-09" db="EMBL/GenBank/DDBJ databases">
        <title>Complete Genome Sequence of ansamitocin-producing Bacterium Actinosynnema pretiosum X47.</title>
        <authorList>
            <person name="Cao G."/>
            <person name="Zong G."/>
            <person name="Zhong C."/>
            <person name="Fu J."/>
        </authorList>
    </citation>
    <scope>NUCLEOTIDE SEQUENCE [LARGE SCALE GENOMIC DNA]</scope>
    <source>
        <strain evidence="1">X47</strain>
    </source>
</reference>
<dbReference type="KEGG" id="apre:CNX65_22855"/>
<protein>
    <recommendedName>
        <fullName evidence="3">Haloacid dehalogenase</fullName>
    </recommendedName>
</protein>
<organism evidence="1 2">
    <name type="scientific">Actinosynnema pretiosum</name>
    <dbReference type="NCBI Taxonomy" id="42197"/>
    <lineage>
        <taxon>Bacteria</taxon>
        <taxon>Bacillati</taxon>
        <taxon>Actinomycetota</taxon>
        <taxon>Actinomycetes</taxon>
        <taxon>Pseudonocardiales</taxon>
        <taxon>Pseudonocardiaceae</taxon>
        <taxon>Actinosynnema</taxon>
    </lineage>
</organism>
<dbReference type="Gene3D" id="3.30.1240.10">
    <property type="match status" value="1"/>
</dbReference>
<evidence type="ECO:0000313" key="2">
    <source>
        <dbReference type="Proteomes" id="UP000218505"/>
    </source>
</evidence>
<gene>
    <name evidence="1" type="ORF">CNX65_22855</name>
</gene>
<dbReference type="Proteomes" id="UP000218505">
    <property type="component" value="Chromosome"/>
</dbReference>
<dbReference type="GO" id="GO:0000287">
    <property type="term" value="F:magnesium ion binding"/>
    <property type="evidence" value="ECO:0007669"/>
    <property type="project" value="TreeGrafter"/>
</dbReference>
<dbReference type="GO" id="GO:0016791">
    <property type="term" value="F:phosphatase activity"/>
    <property type="evidence" value="ECO:0007669"/>
    <property type="project" value="TreeGrafter"/>
</dbReference>
<dbReference type="InterPro" id="IPR023214">
    <property type="entry name" value="HAD_sf"/>
</dbReference>
<dbReference type="AlphaFoldDB" id="A0A290Z9R2"/>
<dbReference type="Pfam" id="PF08282">
    <property type="entry name" value="Hydrolase_3"/>
    <property type="match status" value="2"/>
</dbReference>